<dbReference type="Proteomes" id="UP000805193">
    <property type="component" value="Unassembled WGS sequence"/>
</dbReference>
<proteinExistence type="predicted"/>
<organism evidence="1 2">
    <name type="scientific">Ixodes persulcatus</name>
    <name type="common">Taiga tick</name>
    <dbReference type="NCBI Taxonomy" id="34615"/>
    <lineage>
        <taxon>Eukaryota</taxon>
        <taxon>Metazoa</taxon>
        <taxon>Ecdysozoa</taxon>
        <taxon>Arthropoda</taxon>
        <taxon>Chelicerata</taxon>
        <taxon>Arachnida</taxon>
        <taxon>Acari</taxon>
        <taxon>Parasitiformes</taxon>
        <taxon>Ixodida</taxon>
        <taxon>Ixodoidea</taxon>
        <taxon>Ixodidae</taxon>
        <taxon>Ixodinae</taxon>
        <taxon>Ixodes</taxon>
    </lineage>
</organism>
<dbReference type="EMBL" id="JABSTQ010009401">
    <property type="protein sequence ID" value="KAG0429568.1"/>
    <property type="molecule type" value="Genomic_DNA"/>
</dbReference>
<reference evidence="1 2" key="1">
    <citation type="journal article" date="2020" name="Cell">
        <title>Large-Scale Comparative Analyses of Tick Genomes Elucidate Their Genetic Diversity and Vector Capacities.</title>
        <authorList>
            <consortium name="Tick Genome and Microbiome Consortium (TIGMIC)"/>
            <person name="Jia N."/>
            <person name="Wang J."/>
            <person name="Shi W."/>
            <person name="Du L."/>
            <person name="Sun Y."/>
            <person name="Zhan W."/>
            <person name="Jiang J.F."/>
            <person name="Wang Q."/>
            <person name="Zhang B."/>
            <person name="Ji P."/>
            <person name="Bell-Sakyi L."/>
            <person name="Cui X.M."/>
            <person name="Yuan T.T."/>
            <person name="Jiang B.G."/>
            <person name="Yang W.F."/>
            <person name="Lam T.T."/>
            <person name="Chang Q.C."/>
            <person name="Ding S.J."/>
            <person name="Wang X.J."/>
            <person name="Zhu J.G."/>
            <person name="Ruan X.D."/>
            <person name="Zhao L."/>
            <person name="Wei J.T."/>
            <person name="Ye R.Z."/>
            <person name="Que T.C."/>
            <person name="Du C.H."/>
            <person name="Zhou Y.H."/>
            <person name="Cheng J.X."/>
            <person name="Dai P.F."/>
            <person name="Guo W.B."/>
            <person name="Han X.H."/>
            <person name="Huang E.J."/>
            <person name="Li L.F."/>
            <person name="Wei W."/>
            <person name="Gao Y.C."/>
            <person name="Liu J.Z."/>
            <person name="Shao H.Z."/>
            <person name="Wang X."/>
            <person name="Wang C.C."/>
            <person name="Yang T.C."/>
            <person name="Huo Q.B."/>
            <person name="Li W."/>
            <person name="Chen H.Y."/>
            <person name="Chen S.E."/>
            <person name="Zhou L.G."/>
            <person name="Ni X.B."/>
            <person name="Tian J.H."/>
            <person name="Sheng Y."/>
            <person name="Liu T."/>
            <person name="Pan Y.S."/>
            <person name="Xia L.Y."/>
            <person name="Li J."/>
            <person name="Zhao F."/>
            <person name="Cao W.C."/>
        </authorList>
    </citation>
    <scope>NUCLEOTIDE SEQUENCE [LARGE SCALE GENOMIC DNA]</scope>
    <source>
        <strain evidence="1">Iper-2018</strain>
    </source>
</reference>
<evidence type="ECO:0000313" key="1">
    <source>
        <dbReference type="EMBL" id="KAG0429568.1"/>
    </source>
</evidence>
<comment type="caution">
    <text evidence="1">The sequence shown here is derived from an EMBL/GenBank/DDBJ whole genome shotgun (WGS) entry which is preliminary data.</text>
</comment>
<keyword evidence="2" id="KW-1185">Reference proteome</keyword>
<name>A0AC60Q6S8_IXOPE</name>
<sequence>MSVAQRPSRPLLDNPFRPVPTEDPVYPSCYAAPVSLKAPYLDSSRTTTTNKAHTEQPADIPAEIAKKNRLYAAARASGSPEDWEAFKRQRCHIGKLLRESRKANNRNNGDLKGRRVAFKSEFYCDACEVGFADGAELTGHISEHVPCDRDGCAFQACPQLVSLHVKLQHDTELIRRCGPATEEDAEEWRRQRRLRYPTLRNIEAKKAVEAELRERREMLGHGPERRFPARRPKRKRQQRRSQRERAAGARPNQSAVVASSVVVETTPVAEAPPPLSPFRGVGAAETRVKTEPVEIEEDKLRITDSESDAEVRPTEVATPAVGGALGSLMTCYDSDSDDGEPAAKRLVTETPVAAATPVPAAVPCKSGSGLSPGDTCGSPRNYVWRCRNNRKYIRRSSFGGMQAHPNPVPLCRPTLLQKLLAPEIRHERNIVLQCVHYVVQNNFFVGHNQNPFKSRLGRPRHFLRSNLRIQLWNRLRIKLQSCLKSGLQSLL</sequence>
<protein>
    <submittedName>
        <fullName evidence="1">Uncharacterized protein</fullName>
    </submittedName>
</protein>
<evidence type="ECO:0000313" key="2">
    <source>
        <dbReference type="Proteomes" id="UP000805193"/>
    </source>
</evidence>
<gene>
    <name evidence="1" type="ORF">HPB47_023525</name>
</gene>
<accession>A0AC60Q6S8</accession>